<feature type="transmembrane region" description="Helical" evidence="7">
    <location>
        <begin position="168"/>
        <end position="187"/>
    </location>
</feature>
<evidence type="ECO:0000259" key="8">
    <source>
        <dbReference type="PROSITE" id="PS50928"/>
    </source>
</evidence>
<dbReference type="PROSITE" id="PS50928">
    <property type="entry name" value="ABC_TM1"/>
    <property type="match status" value="1"/>
</dbReference>
<evidence type="ECO:0000256" key="3">
    <source>
        <dbReference type="ARBA" id="ARBA00022475"/>
    </source>
</evidence>
<evidence type="ECO:0000313" key="9">
    <source>
        <dbReference type="EMBL" id="MBO1265465.1"/>
    </source>
</evidence>
<keyword evidence="5 7" id="KW-1133">Transmembrane helix</keyword>
<sequence>MEVNELFKPLKELNKQERDYYLGRVEESERKMPSRQTCRKISFPTLSVSFLLLMIFAAFFADVLFPFDPSYMALTEKSLAPSSQHWSGTDSLGRDVFGMILHGARISLLIGLASTAISMVMALAVGGSSAMLPGFFKRILIRFTDICLSVPSILLMIFLQGIMRESTWMSISLSIGLSSWMTMAKMIRTQIERIREEEYVLLARYYGGGWFYLLKRHFSQTLVPVLSYMSFTGFGHAITAEATLSFLGIGLPLDTITWGTLLHLSSQALMTKAWWVIVIPGIFLVMTVVSLVEMGDFIRKRSGIEKNV</sequence>
<evidence type="ECO:0000256" key="5">
    <source>
        <dbReference type="ARBA" id="ARBA00022989"/>
    </source>
</evidence>
<evidence type="ECO:0000313" key="10">
    <source>
        <dbReference type="Proteomes" id="UP000664218"/>
    </source>
</evidence>
<keyword evidence="2 7" id="KW-0813">Transport</keyword>
<dbReference type="InterPro" id="IPR050366">
    <property type="entry name" value="BP-dependent_transpt_permease"/>
</dbReference>
<reference evidence="9" key="1">
    <citation type="submission" date="2021-03" db="EMBL/GenBank/DDBJ databases">
        <title>Proteiniclasticum marinus sp. nov., isolated from tidal flat sediment.</title>
        <authorList>
            <person name="Namirimu T."/>
            <person name="Yang J.-A."/>
            <person name="Yang S.-H."/>
            <person name="Kim Y.-J."/>
            <person name="Kwon K.K."/>
        </authorList>
    </citation>
    <scope>NUCLEOTIDE SEQUENCE</scope>
    <source>
        <strain evidence="9">SCR006</strain>
    </source>
</reference>
<comment type="similarity">
    <text evidence="7">Belongs to the binding-protein-dependent transport system permease family.</text>
</comment>
<dbReference type="SUPFAM" id="SSF161098">
    <property type="entry name" value="MetI-like"/>
    <property type="match status" value="1"/>
</dbReference>
<feature type="domain" description="ABC transmembrane type-1" evidence="8">
    <location>
        <begin position="104"/>
        <end position="295"/>
    </location>
</feature>
<keyword evidence="3" id="KW-1003">Cell membrane</keyword>
<gene>
    <name evidence="9" type="ORF">J3A84_10520</name>
</gene>
<dbReference type="InterPro" id="IPR000515">
    <property type="entry name" value="MetI-like"/>
</dbReference>
<comment type="caution">
    <text evidence="9">The sequence shown here is derived from an EMBL/GenBank/DDBJ whole genome shotgun (WGS) entry which is preliminary data.</text>
</comment>
<evidence type="ECO:0000256" key="2">
    <source>
        <dbReference type="ARBA" id="ARBA00022448"/>
    </source>
</evidence>
<name>A0A939HBT4_9CLOT</name>
<dbReference type="Proteomes" id="UP000664218">
    <property type="component" value="Unassembled WGS sequence"/>
</dbReference>
<feature type="transmembrane region" description="Helical" evidence="7">
    <location>
        <begin position="41"/>
        <end position="61"/>
    </location>
</feature>
<feature type="transmembrane region" description="Helical" evidence="7">
    <location>
        <begin position="139"/>
        <end position="162"/>
    </location>
</feature>
<feature type="transmembrane region" description="Helical" evidence="7">
    <location>
        <begin position="106"/>
        <end position="127"/>
    </location>
</feature>
<dbReference type="AlphaFoldDB" id="A0A939HBT4"/>
<dbReference type="GO" id="GO:0005886">
    <property type="term" value="C:plasma membrane"/>
    <property type="evidence" value="ECO:0007669"/>
    <property type="project" value="UniProtKB-SubCell"/>
</dbReference>
<evidence type="ECO:0000256" key="4">
    <source>
        <dbReference type="ARBA" id="ARBA00022692"/>
    </source>
</evidence>
<evidence type="ECO:0000256" key="1">
    <source>
        <dbReference type="ARBA" id="ARBA00004651"/>
    </source>
</evidence>
<protein>
    <submittedName>
        <fullName evidence="9">ABC transporter permease</fullName>
    </submittedName>
</protein>
<organism evidence="9 10">
    <name type="scientific">Proteiniclasticum aestuarii</name>
    <dbReference type="NCBI Taxonomy" id="2817862"/>
    <lineage>
        <taxon>Bacteria</taxon>
        <taxon>Bacillati</taxon>
        <taxon>Bacillota</taxon>
        <taxon>Clostridia</taxon>
        <taxon>Eubacteriales</taxon>
        <taxon>Clostridiaceae</taxon>
        <taxon>Proteiniclasticum</taxon>
    </lineage>
</organism>
<dbReference type="RefSeq" id="WP_207599982.1">
    <property type="nucleotide sequence ID" value="NZ_JAFNJU010000007.1"/>
</dbReference>
<keyword evidence="4 7" id="KW-0812">Transmembrane</keyword>
<accession>A0A939HBT4</accession>
<dbReference type="CDD" id="cd06261">
    <property type="entry name" value="TM_PBP2"/>
    <property type="match status" value="1"/>
</dbReference>
<feature type="transmembrane region" description="Helical" evidence="7">
    <location>
        <begin position="225"/>
        <end position="253"/>
    </location>
</feature>
<dbReference type="Gene3D" id="1.10.3720.10">
    <property type="entry name" value="MetI-like"/>
    <property type="match status" value="1"/>
</dbReference>
<dbReference type="PANTHER" id="PTHR43386:SF1">
    <property type="entry name" value="D,D-DIPEPTIDE TRANSPORT SYSTEM PERMEASE PROTEIN DDPC-RELATED"/>
    <property type="match status" value="1"/>
</dbReference>
<dbReference type="PANTHER" id="PTHR43386">
    <property type="entry name" value="OLIGOPEPTIDE TRANSPORT SYSTEM PERMEASE PROTEIN APPC"/>
    <property type="match status" value="1"/>
</dbReference>
<evidence type="ECO:0000256" key="7">
    <source>
        <dbReference type="RuleBase" id="RU363032"/>
    </source>
</evidence>
<dbReference type="GO" id="GO:0055085">
    <property type="term" value="P:transmembrane transport"/>
    <property type="evidence" value="ECO:0007669"/>
    <property type="project" value="InterPro"/>
</dbReference>
<evidence type="ECO:0000256" key="6">
    <source>
        <dbReference type="ARBA" id="ARBA00023136"/>
    </source>
</evidence>
<dbReference type="Pfam" id="PF00528">
    <property type="entry name" value="BPD_transp_1"/>
    <property type="match status" value="1"/>
</dbReference>
<dbReference type="EMBL" id="JAFNJU010000007">
    <property type="protein sequence ID" value="MBO1265465.1"/>
    <property type="molecule type" value="Genomic_DNA"/>
</dbReference>
<keyword evidence="6 7" id="KW-0472">Membrane</keyword>
<dbReference type="InterPro" id="IPR035906">
    <property type="entry name" value="MetI-like_sf"/>
</dbReference>
<comment type="subcellular location">
    <subcellularLocation>
        <location evidence="1 7">Cell membrane</location>
        <topology evidence="1 7">Multi-pass membrane protein</topology>
    </subcellularLocation>
</comment>
<feature type="transmembrane region" description="Helical" evidence="7">
    <location>
        <begin position="273"/>
        <end position="292"/>
    </location>
</feature>
<proteinExistence type="inferred from homology"/>
<keyword evidence="10" id="KW-1185">Reference proteome</keyword>